<dbReference type="EMBL" id="CAAHFH010000002">
    <property type="protein sequence ID" value="VGO21416.1"/>
    <property type="molecule type" value="Genomic_DNA"/>
</dbReference>
<dbReference type="Gene3D" id="3.30.450.20">
    <property type="entry name" value="PAS domain"/>
    <property type="match status" value="1"/>
</dbReference>
<keyword evidence="1" id="KW-1133">Transmembrane helix</keyword>
<evidence type="ECO:0000313" key="4">
    <source>
        <dbReference type="Proteomes" id="UP000346198"/>
    </source>
</evidence>
<dbReference type="InterPro" id="IPR029151">
    <property type="entry name" value="Sensor-like_sf"/>
</dbReference>
<name>A0A6C2UR17_9BACT</name>
<keyword evidence="4" id="KW-1185">Reference proteome</keyword>
<dbReference type="Gene3D" id="3.30.950.30">
    <property type="entry name" value="Schlafen, AAA domain"/>
    <property type="match status" value="1"/>
</dbReference>
<reference evidence="3 4" key="1">
    <citation type="submission" date="2019-04" db="EMBL/GenBank/DDBJ databases">
        <authorList>
            <person name="Van Vliet M D."/>
        </authorList>
    </citation>
    <scope>NUCLEOTIDE SEQUENCE [LARGE SCALE GENOMIC DNA]</scope>
    <source>
        <strain evidence="3 4">F21</strain>
    </source>
</reference>
<organism evidence="3 4">
    <name type="scientific">Pontiella sulfatireligans</name>
    <dbReference type="NCBI Taxonomy" id="2750658"/>
    <lineage>
        <taxon>Bacteria</taxon>
        <taxon>Pseudomonadati</taxon>
        <taxon>Kiritimatiellota</taxon>
        <taxon>Kiritimatiellia</taxon>
        <taxon>Kiritimatiellales</taxon>
        <taxon>Pontiellaceae</taxon>
        <taxon>Pontiella</taxon>
    </lineage>
</organism>
<dbReference type="InterPro" id="IPR038461">
    <property type="entry name" value="Schlafen_AlbA_2_dom_sf"/>
</dbReference>
<gene>
    <name evidence="3" type="ORF">SCARR_03489</name>
</gene>
<dbReference type="SUPFAM" id="SSF103190">
    <property type="entry name" value="Sensory domain-like"/>
    <property type="match status" value="1"/>
</dbReference>
<proteinExistence type="predicted"/>
<dbReference type="Proteomes" id="UP000346198">
    <property type="component" value="Unassembled WGS sequence"/>
</dbReference>
<sequence length="489" mass="54548">MALKFYWKPKRLLRDLLVLALLAGLILFVAAYLGTRALHDISEKYIHNATERAAGDYQAMKSEAELSLGMVRDWGVSGLVDLADPVKTKELLVPLFKNDPWLSGISVADMQGRHLFLLSDGTVPYEAKETPYNPSERLWFTAAAHAEESQWTEVYRFITLEELGITASVAWPDKNGKRQTVAAFDILLEDLLDAINQLAPTASGRAITFLPDGRLYVPDTESENAAFKSVELIKDGLAKRGLEIWATGARREVAKMQFEGKAWWCGFAPLAASKNQMWVGVFVPEADILGGTAPRRRLLFGIGAAAVLAMMALYVFFVWRNGSRELQLGDEVEAEQIRAIIERGENRYVEFKSTMRMNLHSKKPGKEIELAWLKGVCAFLNTDGGMLLLGVTDAGEITGLEQDVFENEDKCRLHFKNLIANHIGAETSEYVRFIMVPMEGKTVGVVRCSQAADPVFLRDGNKEAFYIRNGPASDELPVSKALKYIKHRK</sequence>
<protein>
    <recommendedName>
        <fullName evidence="2">Schlafen AlbA-2 domain-containing protein</fullName>
    </recommendedName>
</protein>
<dbReference type="InterPro" id="IPR007421">
    <property type="entry name" value="Schlafen_AlbA_2_dom"/>
</dbReference>
<evidence type="ECO:0000259" key="2">
    <source>
        <dbReference type="Pfam" id="PF04326"/>
    </source>
</evidence>
<feature type="transmembrane region" description="Helical" evidence="1">
    <location>
        <begin position="298"/>
        <end position="319"/>
    </location>
</feature>
<dbReference type="PANTHER" id="PTHR30595">
    <property type="entry name" value="GLPR-RELATED TRANSCRIPTIONAL REPRESSOR"/>
    <property type="match status" value="1"/>
</dbReference>
<dbReference type="AlphaFoldDB" id="A0A6C2UR17"/>
<dbReference type="Pfam" id="PF04326">
    <property type="entry name" value="SLFN_AlbA_2"/>
    <property type="match status" value="1"/>
</dbReference>
<keyword evidence="1" id="KW-0812">Transmembrane</keyword>
<evidence type="ECO:0000256" key="1">
    <source>
        <dbReference type="SAM" id="Phobius"/>
    </source>
</evidence>
<keyword evidence="1" id="KW-0472">Membrane</keyword>
<dbReference type="CDD" id="cd18773">
    <property type="entry name" value="PDC1_HK_sensor"/>
    <property type="match status" value="1"/>
</dbReference>
<accession>A0A6C2UR17</accession>
<dbReference type="RefSeq" id="WP_168433387.1">
    <property type="nucleotide sequence ID" value="NZ_CAAHFH010000002.1"/>
</dbReference>
<evidence type="ECO:0000313" key="3">
    <source>
        <dbReference type="EMBL" id="VGO21416.1"/>
    </source>
</evidence>
<dbReference type="PANTHER" id="PTHR30595:SF6">
    <property type="entry name" value="SCHLAFEN ALBA-2 DOMAIN-CONTAINING PROTEIN"/>
    <property type="match status" value="1"/>
</dbReference>
<feature type="domain" description="Schlafen AlbA-2" evidence="2">
    <location>
        <begin position="345"/>
        <end position="476"/>
    </location>
</feature>